<feature type="transmembrane region" description="Helical" evidence="2">
    <location>
        <begin position="46"/>
        <end position="68"/>
    </location>
</feature>
<feature type="transmembrane region" description="Helical" evidence="2">
    <location>
        <begin position="80"/>
        <end position="104"/>
    </location>
</feature>
<proteinExistence type="predicted"/>
<evidence type="ECO:0000256" key="2">
    <source>
        <dbReference type="SAM" id="Phobius"/>
    </source>
</evidence>
<organism evidence="3 4">
    <name type="scientific">Oryza sativa subsp. japonica</name>
    <name type="common">Rice</name>
    <dbReference type="NCBI Taxonomy" id="39947"/>
    <lineage>
        <taxon>Eukaryota</taxon>
        <taxon>Viridiplantae</taxon>
        <taxon>Streptophyta</taxon>
        <taxon>Embryophyta</taxon>
        <taxon>Tracheophyta</taxon>
        <taxon>Spermatophyta</taxon>
        <taxon>Magnoliopsida</taxon>
        <taxon>Liliopsida</taxon>
        <taxon>Poales</taxon>
        <taxon>Poaceae</taxon>
        <taxon>BOP clade</taxon>
        <taxon>Oryzoideae</taxon>
        <taxon>Oryzeae</taxon>
        <taxon>Oryzinae</taxon>
        <taxon>Oryza</taxon>
        <taxon>Oryza sativa</taxon>
    </lineage>
</organism>
<feature type="region of interest" description="Disordered" evidence="1">
    <location>
        <begin position="158"/>
        <end position="177"/>
    </location>
</feature>
<keyword evidence="2" id="KW-0472">Membrane</keyword>
<keyword evidence="4" id="KW-1185">Reference proteome</keyword>
<dbReference type="EMBL" id="AP014960">
    <property type="protein sequence ID" value="BAS91542.1"/>
    <property type="molecule type" value="Genomic_DNA"/>
</dbReference>
<accession>A0A0P0WGC8</accession>
<keyword evidence="2" id="KW-1133">Transmembrane helix</keyword>
<feature type="compositionally biased region" description="Low complexity" evidence="1">
    <location>
        <begin position="158"/>
        <end position="168"/>
    </location>
</feature>
<reference evidence="4" key="1">
    <citation type="journal article" date="2005" name="Nature">
        <title>The map-based sequence of the rice genome.</title>
        <authorList>
            <consortium name="International rice genome sequencing project (IRGSP)"/>
            <person name="Matsumoto T."/>
            <person name="Wu J."/>
            <person name="Kanamori H."/>
            <person name="Katayose Y."/>
            <person name="Fujisawa M."/>
            <person name="Namiki N."/>
            <person name="Mizuno H."/>
            <person name="Yamamoto K."/>
            <person name="Antonio B.A."/>
            <person name="Baba T."/>
            <person name="Sakata K."/>
            <person name="Nagamura Y."/>
            <person name="Aoki H."/>
            <person name="Arikawa K."/>
            <person name="Arita K."/>
            <person name="Bito T."/>
            <person name="Chiden Y."/>
            <person name="Fujitsuka N."/>
            <person name="Fukunaka R."/>
            <person name="Hamada M."/>
            <person name="Harada C."/>
            <person name="Hayashi A."/>
            <person name="Hijishita S."/>
            <person name="Honda M."/>
            <person name="Hosokawa S."/>
            <person name="Ichikawa Y."/>
            <person name="Idonuma A."/>
            <person name="Iijima M."/>
            <person name="Ikeda M."/>
            <person name="Ikeno M."/>
            <person name="Ito K."/>
            <person name="Ito S."/>
            <person name="Ito T."/>
            <person name="Ito Y."/>
            <person name="Ito Y."/>
            <person name="Iwabuchi A."/>
            <person name="Kamiya K."/>
            <person name="Karasawa W."/>
            <person name="Kurita K."/>
            <person name="Katagiri S."/>
            <person name="Kikuta A."/>
            <person name="Kobayashi H."/>
            <person name="Kobayashi N."/>
            <person name="Machita K."/>
            <person name="Maehara T."/>
            <person name="Masukawa M."/>
            <person name="Mizubayashi T."/>
            <person name="Mukai Y."/>
            <person name="Nagasaki H."/>
            <person name="Nagata Y."/>
            <person name="Naito S."/>
            <person name="Nakashima M."/>
            <person name="Nakama Y."/>
            <person name="Nakamichi Y."/>
            <person name="Nakamura M."/>
            <person name="Meguro A."/>
            <person name="Negishi M."/>
            <person name="Ohta I."/>
            <person name="Ohta T."/>
            <person name="Okamoto M."/>
            <person name="Ono N."/>
            <person name="Saji S."/>
            <person name="Sakaguchi M."/>
            <person name="Sakai K."/>
            <person name="Shibata M."/>
            <person name="Shimokawa T."/>
            <person name="Song J."/>
            <person name="Takazaki Y."/>
            <person name="Terasawa K."/>
            <person name="Tsugane M."/>
            <person name="Tsuji K."/>
            <person name="Ueda S."/>
            <person name="Waki K."/>
            <person name="Yamagata H."/>
            <person name="Yamamoto M."/>
            <person name="Yamamoto S."/>
            <person name="Yamane H."/>
            <person name="Yoshiki S."/>
            <person name="Yoshihara R."/>
            <person name="Yukawa K."/>
            <person name="Zhong H."/>
            <person name="Yano M."/>
            <person name="Yuan Q."/>
            <person name="Ouyang S."/>
            <person name="Liu J."/>
            <person name="Jones K.M."/>
            <person name="Gansberger K."/>
            <person name="Moffat K."/>
            <person name="Hill J."/>
            <person name="Bera J."/>
            <person name="Fadrosh D."/>
            <person name="Jin S."/>
            <person name="Johri S."/>
            <person name="Kim M."/>
            <person name="Overton L."/>
            <person name="Reardon M."/>
            <person name="Tsitrin T."/>
            <person name="Vuong H."/>
            <person name="Weaver B."/>
            <person name="Ciecko A."/>
            <person name="Tallon L."/>
            <person name="Jackson J."/>
            <person name="Pai G."/>
            <person name="Aken S.V."/>
            <person name="Utterback T."/>
            <person name="Reidmuller S."/>
            <person name="Feldblyum T."/>
            <person name="Hsiao J."/>
            <person name="Zismann V."/>
            <person name="Iobst S."/>
            <person name="de Vazeille A.R."/>
            <person name="Buell C.R."/>
            <person name="Ying K."/>
            <person name="Li Y."/>
            <person name="Lu T."/>
            <person name="Huang Y."/>
            <person name="Zhao Q."/>
            <person name="Feng Q."/>
            <person name="Zhang L."/>
            <person name="Zhu J."/>
            <person name="Weng Q."/>
            <person name="Mu J."/>
            <person name="Lu Y."/>
            <person name="Fan D."/>
            <person name="Liu Y."/>
            <person name="Guan J."/>
            <person name="Zhang Y."/>
            <person name="Yu S."/>
            <person name="Liu X."/>
            <person name="Zhang Y."/>
            <person name="Hong G."/>
            <person name="Han B."/>
            <person name="Choisne N."/>
            <person name="Demange N."/>
            <person name="Orjeda G."/>
            <person name="Samain S."/>
            <person name="Cattolico L."/>
            <person name="Pelletier E."/>
            <person name="Couloux A."/>
            <person name="Segurens B."/>
            <person name="Wincker P."/>
            <person name="D'Hont A."/>
            <person name="Scarpelli C."/>
            <person name="Weissenbach J."/>
            <person name="Salanoubat M."/>
            <person name="Quetier F."/>
            <person name="Yu Y."/>
            <person name="Kim H.R."/>
            <person name="Rambo T."/>
            <person name="Currie J."/>
            <person name="Collura K."/>
            <person name="Luo M."/>
            <person name="Yang T."/>
            <person name="Ammiraju J.S.S."/>
            <person name="Engler F."/>
            <person name="Soderlund C."/>
            <person name="Wing R.A."/>
            <person name="Palmer L.E."/>
            <person name="de la Bastide M."/>
            <person name="Spiegel L."/>
            <person name="Nascimento L."/>
            <person name="Zutavern T."/>
            <person name="O'Shaughnessy A."/>
            <person name="Dike S."/>
            <person name="Dedhia N."/>
            <person name="Preston R."/>
            <person name="Balija V."/>
            <person name="McCombie W.R."/>
            <person name="Chow T."/>
            <person name="Chen H."/>
            <person name="Chung M."/>
            <person name="Chen C."/>
            <person name="Shaw J."/>
            <person name="Wu H."/>
            <person name="Hsiao K."/>
            <person name="Chao Y."/>
            <person name="Chu M."/>
            <person name="Cheng C."/>
            <person name="Hour A."/>
            <person name="Lee P."/>
            <person name="Lin S."/>
            <person name="Lin Y."/>
            <person name="Liou J."/>
            <person name="Liu S."/>
            <person name="Hsing Y."/>
            <person name="Raghuvanshi S."/>
            <person name="Mohanty A."/>
            <person name="Bharti A.K."/>
            <person name="Gaur A."/>
            <person name="Gupta V."/>
            <person name="Kumar D."/>
            <person name="Ravi V."/>
            <person name="Vij S."/>
            <person name="Kapur A."/>
            <person name="Khurana P."/>
            <person name="Khurana P."/>
            <person name="Khurana J.P."/>
            <person name="Tyagi A.K."/>
            <person name="Gaikwad K."/>
            <person name="Singh A."/>
            <person name="Dalal V."/>
            <person name="Srivastava S."/>
            <person name="Dixit A."/>
            <person name="Pal A.K."/>
            <person name="Ghazi I.A."/>
            <person name="Yadav M."/>
            <person name="Pandit A."/>
            <person name="Bhargava A."/>
            <person name="Sureshbabu K."/>
            <person name="Batra K."/>
            <person name="Sharma T.R."/>
            <person name="Mohapatra T."/>
            <person name="Singh N.K."/>
            <person name="Messing J."/>
            <person name="Nelson A.B."/>
            <person name="Fuks G."/>
            <person name="Kavchok S."/>
            <person name="Keizer G."/>
            <person name="Linton E."/>
            <person name="Llaca V."/>
            <person name="Song R."/>
            <person name="Tanyolac B."/>
            <person name="Young S."/>
            <person name="Ho-Il K."/>
            <person name="Hahn J.H."/>
            <person name="Sangsakoo G."/>
            <person name="Vanavichit A."/>
            <person name="de Mattos Luiz.A.T."/>
            <person name="Zimmer P.D."/>
            <person name="Malone G."/>
            <person name="Dellagostin O."/>
            <person name="de Oliveira A.C."/>
            <person name="Bevan M."/>
            <person name="Bancroft I."/>
            <person name="Minx P."/>
            <person name="Cordum H."/>
            <person name="Wilson R."/>
            <person name="Cheng Z."/>
            <person name="Jin W."/>
            <person name="Jiang J."/>
            <person name="Leong S.A."/>
            <person name="Iwama H."/>
            <person name="Gojobori T."/>
            <person name="Itoh T."/>
            <person name="Niimura Y."/>
            <person name="Fujii Y."/>
            <person name="Habara T."/>
            <person name="Sakai H."/>
            <person name="Sato Y."/>
            <person name="Wilson G."/>
            <person name="Kumar K."/>
            <person name="McCouch S."/>
            <person name="Juretic N."/>
            <person name="Hoen D."/>
            <person name="Wright S."/>
            <person name="Bruskiewich R."/>
            <person name="Bureau T."/>
            <person name="Miyao A."/>
            <person name="Hirochika H."/>
            <person name="Nishikawa T."/>
            <person name="Kadowaki K."/>
            <person name="Sugiura M."/>
            <person name="Burr B."/>
            <person name="Sasaki T."/>
        </authorList>
    </citation>
    <scope>NUCLEOTIDE SEQUENCE [LARGE SCALE GENOMIC DNA]</scope>
    <source>
        <strain evidence="4">cv. Nipponbare</strain>
    </source>
</reference>
<dbReference type="Gramene" id="Os04t0669450-00">
    <property type="protein sequence ID" value="Os04t0669450-00"/>
    <property type="gene ID" value="Os04g0669450"/>
</dbReference>
<dbReference type="PaxDb" id="39947-A0A0P0WGC8"/>
<name>A0A0P0WGC8_ORYSJ</name>
<feature type="non-terminal residue" evidence="3">
    <location>
        <position position="1"/>
    </location>
</feature>
<reference evidence="3 4" key="3">
    <citation type="journal article" date="2013" name="Rice">
        <title>Improvement of the Oryza sativa Nipponbare reference genome using next generation sequence and optical map data.</title>
        <authorList>
            <person name="Kawahara Y."/>
            <person name="de la Bastide M."/>
            <person name="Hamilton J.P."/>
            <person name="Kanamori H."/>
            <person name="McCombie W.R."/>
            <person name="Ouyang S."/>
            <person name="Schwartz D.C."/>
            <person name="Tanaka T."/>
            <person name="Wu J."/>
            <person name="Zhou S."/>
            <person name="Childs K.L."/>
            <person name="Davidson R.M."/>
            <person name="Lin H."/>
            <person name="Quesada-Ocampo L."/>
            <person name="Vaillancourt B."/>
            <person name="Sakai H."/>
            <person name="Lee S.S."/>
            <person name="Kim J."/>
            <person name="Numa H."/>
            <person name="Itoh T."/>
            <person name="Buell C.R."/>
            <person name="Matsumoto T."/>
        </authorList>
    </citation>
    <scope>NUCLEOTIDE SEQUENCE [LARGE SCALE GENOMIC DNA]</scope>
    <source>
        <strain evidence="4">cv. Nipponbare</strain>
    </source>
</reference>
<gene>
    <name evidence="3" type="ordered locus">Os04g0669450</name>
    <name evidence="3" type="ORF">OSNPB_040669450</name>
</gene>
<dbReference type="FunCoup" id="A0A0P0WGC8">
    <property type="interactions" value="331"/>
</dbReference>
<protein>
    <submittedName>
        <fullName evidence="3">Os04g0669450 protein</fullName>
    </submittedName>
</protein>
<evidence type="ECO:0000313" key="3">
    <source>
        <dbReference type="EMBL" id="BAS91542.1"/>
    </source>
</evidence>
<dbReference type="InParanoid" id="A0A0P0WGC8"/>
<dbReference type="Proteomes" id="UP000059680">
    <property type="component" value="Chromosome 4"/>
</dbReference>
<dbReference type="SMR" id="A0A0P0WGC8"/>
<feature type="transmembrane region" description="Helical" evidence="2">
    <location>
        <begin position="17"/>
        <end position="34"/>
    </location>
</feature>
<dbReference type="AlphaFoldDB" id="A0A0P0WGC8"/>
<evidence type="ECO:0000256" key="1">
    <source>
        <dbReference type="SAM" id="MobiDB-lite"/>
    </source>
</evidence>
<keyword evidence="2" id="KW-0812">Transmembrane</keyword>
<evidence type="ECO:0000313" key="4">
    <source>
        <dbReference type="Proteomes" id="UP000059680"/>
    </source>
</evidence>
<reference evidence="3 4" key="2">
    <citation type="journal article" date="2013" name="Plant Cell Physiol.">
        <title>Rice Annotation Project Database (RAP-DB): an integrative and interactive database for rice genomics.</title>
        <authorList>
            <person name="Sakai H."/>
            <person name="Lee S.S."/>
            <person name="Tanaka T."/>
            <person name="Numa H."/>
            <person name="Kim J."/>
            <person name="Kawahara Y."/>
            <person name="Wakimoto H."/>
            <person name="Yang C.C."/>
            <person name="Iwamoto M."/>
            <person name="Abe T."/>
            <person name="Yamada Y."/>
            <person name="Muto A."/>
            <person name="Inokuchi H."/>
            <person name="Ikemura T."/>
            <person name="Matsumoto T."/>
            <person name="Sasaki T."/>
            <person name="Itoh T."/>
        </authorList>
    </citation>
    <scope>NUCLEOTIDE SEQUENCE [LARGE SCALE GENOMIC DNA]</scope>
    <source>
        <strain evidence="4">cv. Nipponbare</strain>
    </source>
</reference>
<sequence length="249" mass="26099">VPSSPHLLPDEAHQPPHRALLGVAAAAAAAIALAQRRLVVRIAVHAVALFLLLLVVAIALVVAVLLAIEATGVVVVFHAGIRLLGGTCILLAVAASAFAAAAAAGRAARRASSAAAAAAAALLHGVDDAVDDVAVGGRVPTRPEALVAAEAPAPHLRRVSPAAAAASPGRPTSRQQVGEHLLLLRRERRRQGQHSGRQHNRCRRSSIRLRLLRRRRVHPPSLPLVQLLHPPHPQLLLLTRTYFSRSSPG</sequence>